<dbReference type="Pfam" id="PF22601">
    <property type="entry name" value="RIM2a_ZnF"/>
    <property type="match status" value="1"/>
</dbReference>
<dbReference type="GO" id="GO:0042734">
    <property type="term" value="C:presynaptic membrane"/>
    <property type="evidence" value="ECO:0007669"/>
    <property type="project" value="TreeGrafter"/>
</dbReference>
<dbReference type="InterPro" id="IPR017455">
    <property type="entry name" value="Znf_FYVE-rel"/>
</dbReference>
<dbReference type="GO" id="GO:0048167">
    <property type="term" value="P:regulation of synaptic plasticity"/>
    <property type="evidence" value="ECO:0007669"/>
    <property type="project" value="TreeGrafter"/>
</dbReference>
<evidence type="ECO:0000259" key="8">
    <source>
        <dbReference type="PROSITE" id="PS50178"/>
    </source>
</evidence>
<feature type="domain" description="RabBD" evidence="9">
    <location>
        <begin position="6"/>
        <end position="132"/>
    </location>
</feature>
<dbReference type="PROSITE" id="PS50916">
    <property type="entry name" value="RABBD"/>
    <property type="match status" value="1"/>
</dbReference>
<dbReference type="OrthoDB" id="420032at2759"/>
<protein>
    <submittedName>
        <fullName evidence="12">RabBD domain-containing protein</fullName>
    </submittedName>
</protein>
<evidence type="ECO:0000313" key="10">
    <source>
        <dbReference type="EMBL" id="VDD92526.1"/>
    </source>
</evidence>
<feature type="compositionally biased region" description="Polar residues" evidence="7">
    <location>
        <begin position="186"/>
        <end position="228"/>
    </location>
</feature>
<evidence type="ECO:0000313" key="12">
    <source>
        <dbReference type="WBParaSite" id="EVEC_0000779301-mRNA-1"/>
    </source>
</evidence>
<dbReference type="InterPro" id="IPR013083">
    <property type="entry name" value="Znf_RING/FYVE/PHD"/>
</dbReference>
<evidence type="ECO:0000256" key="7">
    <source>
        <dbReference type="SAM" id="MobiDB-lite"/>
    </source>
</evidence>
<evidence type="ECO:0000256" key="6">
    <source>
        <dbReference type="SAM" id="Coils"/>
    </source>
</evidence>
<sequence length="487" mass="54493">MAEPQMPDLSHLSAEEKKIIEEVFQRQRAEEEKEIQLSRKADRELEEIEKQINERKQNAQRLLGTQDDAICQICQKTKFADGVGHKCFYCQLRSCARCGGRTTSKNKPIWACSLCQKRQKIIAKTGKWFKQGAAAEANKEPFSHGDISPSTSASTLQPAVVERNASPVDLRSATPSGKVPVIASPPMQNESTSYEPARIQENQSTPKASVEQNPSPLQRRLSNSQNRKQGNEAKQDTGMSRKQLNGGVSSRRSSMPRGDYVSPSNQVPDRSVLEPKPSFTQDRARRGSQSSAYSAHESKKHLEDSRHRPGSASTSSYDDNRIYIEPAYPNEKETNRYRRESYAEHCRENQSTTMAPAAASTRYDSEVNKRTLSRASSYHSQRDSTDYQHSLPVRSEADRGPEVALLVIVLPPENNQPSFGSLNKTKKSRLFRQYRSMSSSEEDSPSTSGWMYKDASVRRPDTDLSSEKGGIGSIPQHTSDILSEKSC</sequence>
<evidence type="ECO:0000259" key="9">
    <source>
        <dbReference type="PROSITE" id="PS50916"/>
    </source>
</evidence>
<feature type="compositionally biased region" description="Basic and acidic residues" evidence="7">
    <location>
        <begin position="455"/>
        <end position="466"/>
    </location>
</feature>
<dbReference type="Gene3D" id="3.30.40.10">
    <property type="entry name" value="Zinc/RING finger domain, C3HC4 (zinc finger)"/>
    <property type="match status" value="1"/>
</dbReference>
<dbReference type="GO" id="GO:0050806">
    <property type="term" value="P:positive regulation of synaptic transmission"/>
    <property type="evidence" value="ECO:0007669"/>
    <property type="project" value="TreeGrafter"/>
</dbReference>
<keyword evidence="3 5" id="KW-0863">Zinc-finger</keyword>
<keyword evidence="1" id="KW-0479">Metal-binding</keyword>
<name>A0A0N4VB91_ENTVE</name>
<dbReference type="GO" id="GO:0006886">
    <property type="term" value="P:intracellular protein transport"/>
    <property type="evidence" value="ECO:0007669"/>
    <property type="project" value="InterPro"/>
</dbReference>
<evidence type="ECO:0000313" key="11">
    <source>
        <dbReference type="Proteomes" id="UP000274131"/>
    </source>
</evidence>
<evidence type="ECO:0000256" key="5">
    <source>
        <dbReference type="PROSITE-ProRule" id="PRU00091"/>
    </source>
</evidence>
<dbReference type="SUPFAM" id="SSF57903">
    <property type="entry name" value="FYVE/PHD zinc finger"/>
    <property type="match status" value="1"/>
</dbReference>
<dbReference type="GO" id="GO:0008270">
    <property type="term" value="F:zinc ion binding"/>
    <property type="evidence" value="ECO:0007669"/>
    <property type="project" value="UniProtKB-KW"/>
</dbReference>
<proteinExistence type="predicted"/>
<feature type="compositionally biased region" description="Polar residues" evidence="7">
    <location>
        <begin position="237"/>
        <end position="253"/>
    </location>
</feature>
<dbReference type="InterPro" id="IPR039032">
    <property type="entry name" value="Rim-like"/>
</dbReference>
<keyword evidence="11" id="KW-1185">Reference proteome</keyword>
<evidence type="ECO:0000256" key="3">
    <source>
        <dbReference type="ARBA" id="ARBA00022771"/>
    </source>
</evidence>
<dbReference type="FunFam" id="3.30.40.10:FF:000780">
    <property type="entry name" value="Rab-3-interacting molecule unc-10"/>
    <property type="match status" value="1"/>
</dbReference>
<reference evidence="12" key="1">
    <citation type="submission" date="2017-02" db="UniProtKB">
        <authorList>
            <consortium name="WormBaseParasite"/>
        </authorList>
    </citation>
    <scope>IDENTIFICATION</scope>
</reference>
<feature type="compositionally biased region" description="Basic and acidic residues" evidence="7">
    <location>
        <begin position="296"/>
        <end position="307"/>
    </location>
</feature>
<feature type="domain" description="FYVE-type" evidence="8">
    <location>
        <begin position="65"/>
        <end position="120"/>
    </location>
</feature>
<dbReference type="EMBL" id="UXUI01008852">
    <property type="protein sequence ID" value="VDD92526.1"/>
    <property type="molecule type" value="Genomic_DNA"/>
</dbReference>
<dbReference type="PROSITE" id="PS50178">
    <property type="entry name" value="ZF_FYVE"/>
    <property type="match status" value="1"/>
</dbReference>
<dbReference type="GO" id="GO:0044325">
    <property type="term" value="F:transmembrane transporter binding"/>
    <property type="evidence" value="ECO:0007669"/>
    <property type="project" value="TreeGrafter"/>
</dbReference>
<feature type="coiled-coil region" evidence="6">
    <location>
        <begin position="31"/>
        <end position="65"/>
    </location>
</feature>
<dbReference type="InterPro" id="IPR011011">
    <property type="entry name" value="Znf_FYVE_PHD"/>
</dbReference>
<keyword evidence="4" id="KW-0862">Zinc</keyword>
<dbReference type="PANTHER" id="PTHR12157">
    <property type="entry name" value="REGULATING SYNAPTIC MEMBRANE EXOCYTOSIS PROTEIN"/>
    <property type="match status" value="1"/>
</dbReference>
<dbReference type="WBParaSite" id="EVEC_0000779301-mRNA-1">
    <property type="protein sequence ID" value="EVEC_0000779301-mRNA-1"/>
    <property type="gene ID" value="EVEC_0000779301"/>
</dbReference>
<keyword evidence="6" id="KW-0175">Coiled coil</keyword>
<evidence type="ECO:0000256" key="1">
    <source>
        <dbReference type="ARBA" id="ARBA00022723"/>
    </source>
</evidence>
<dbReference type="AlphaFoldDB" id="A0A0N4VB91"/>
<dbReference type="GO" id="GO:0042391">
    <property type="term" value="P:regulation of membrane potential"/>
    <property type="evidence" value="ECO:0007669"/>
    <property type="project" value="TreeGrafter"/>
</dbReference>
<keyword evidence="2" id="KW-0677">Repeat</keyword>
<feature type="region of interest" description="Disordered" evidence="7">
    <location>
        <begin position="165"/>
        <end position="396"/>
    </location>
</feature>
<accession>A0A0N4VB91</accession>
<dbReference type="GO" id="GO:0031267">
    <property type="term" value="F:small GTPase binding"/>
    <property type="evidence" value="ECO:0007669"/>
    <property type="project" value="InterPro"/>
</dbReference>
<feature type="compositionally biased region" description="Basic and acidic residues" evidence="7">
    <location>
        <begin position="330"/>
        <end position="348"/>
    </location>
</feature>
<dbReference type="PANTHER" id="PTHR12157:SF21">
    <property type="entry name" value="RAB3 INTERACTING MOLECULE, ISOFORM F"/>
    <property type="match status" value="1"/>
</dbReference>
<evidence type="ECO:0000256" key="4">
    <source>
        <dbReference type="ARBA" id="ARBA00022833"/>
    </source>
</evidence>
<evidence type="ECO:0000256" key="2">
    <source>
        <dbReference type="ARBA" id="ARBA00022737"/>
    </source>
</evidence>
<organism evidence="12">
    <name type="scientific">Enterobius vermicularis</name>
    <name type="common">Human pinworm</name>
    <dbReference type="NCBI Taxonomy" id="51028"/>
    <lineage>
        <taxon>Eukaryota</taxon>
        <taxon>Metazoa</taxon>
        <taxon>Ecdysozoa</taxon>
        <taxon>Nematoda</taxon>
        <taxon>Chromadorea</taxon>
        <taxon>Rhabditida</taxon>
        <taxon>Spirurina</taxon>
        <taxon>Oxyuridomorpha</taxon>
        <taxon>Oxyuroidea</taxon>
        <taxon>Oxyuridae</taxon>
        <taxon>Enterobius</taxon>
    </lineage>
</organism>
<gene>
    <name evidence="10" type="ORF">EVEC_LOCUS7277</name>
</gene>
<dbReference type="STRING" id="51028.A0A0N4VB91"/>
<dbReference type="InterPro" id="IPR054386">
    <property type="entry name" value="RIM_Znf"/>
</dbReference>
<dbReference type="GO" id="GO:0048791">
    <property type="term" value="P:calcium ion-regulated exocytosis of neurotransmitter"/>
    <property type="evidence" value="ECO:0007669"/>
    <property type="project" value="TreeGrafter"/>
</dbReference>
<dbReference type="Proteomes" id="UP000274131">
    <property type="component" value="Unassembled WGS sequence"/>
</dbReference>
<dbReference type="GO" id="GO:0048788">
    <property type="term" value="C:cytoskeleton of presynaptic active zone"/>
    <property type="evidence" value="ECO:0007669"/>
    <property type="project" value="TreeGrafter"/>
</dbReference>
<feature type="region of interest" description="Disordered" evidence="7">
    <location>
        <begin position="433"/>
        <end position="487"/>
    </location>
</feature>
<reference evidence="10 11" key="2">
    <citation type="submission" date="2018-10" db="EMBL/GenBank/DDBJ databases">
        <authorList>
            <consortium name="Pathogen Informatics"/>
        </authorList>
    </citation>
    <scope>NUCLEOTIDE SEQUENCE [LARGE SCALE GENOMIC DNA]</scope>
</reference>
<dbReference type="InterPro" id="IPR010911">
    <property type="entry name" value="Rab_BD"/>
</dbReference>